<dbReference type="GO" id="GO:0008241">
    <property type="term" value="F:peptidyl-dipeptidase activity"/>
    <property type="evidence" value="ECO:0007669"/>
    <property type="project" value="InterPro"/>
</dbReference>
<name>A0A1D2NER6_ORCCI</name>
<dbReference type="Proteomes" id="UP000094527">
    <property type="component" value="Unassembled WGS sequence"/>
</dbReference>
<gene>
    <name evidence="5" type="ORF">Ocin01_03111</name>
</gene>
<organism evidence="5 6">
    <name type="scientific">Orchesella cincta</name>
    <name type="common">Springtail</name>
    <name type="synonym">Podura cincta</name>
    <dbReference type="NCBI Taxonomy" id="48709"/>
    <lineage>
        <taxon>Eukaryota</taxon>
        <taxon>Metazoa</taxon>
        <taxon>Ecdysozoa</taxon>
        <taxon>Arthropoda</taxon>
        <taxon>Hexapoda</taxon>
        <taxon>Collembola</taxon>
        <taxon>Entomobryomorpha</taxon>
        <taxon>Entomobryoidea</taxon>
        <taxon>Orchesellidae</taxon>
        <taxon>Orchesellinae</taxon>
        <taxon>Orchesella</taxon>
    </lineage>
</organism>
<evidence type="ECO:0000313" key="5">
    <source>
        <dbReference type="EMBL" id="ODN03595.1"/>
    </source>
</evidence>
<dbReference type="GO" id="GO:0006508">
    <property type="term" value="P:proteolysis"/>
    <property type="evidence" value="ECO:0007669"/>
    <property type="project" value="InterPro"/>
</dbReference>
<evidence type="ECO:0000256" key="2">
    <source>
        <dbReference type="ARBA" id="ARBA00022729"/>
    </source>
</evidence>
<evidence type="ECO:0000313" key="6">
    <source>
        <dbReference type="Proteomes" id="UP000094527"/>
    </source>
</evidence>
<evidence type="ECO:0000256" key="3">
    <source>
        <dbReference type="ARBA" id="ARBA00023157"/>
    </source>
</evidence>
<comment type="caution">
    <text evidence="5">The sequence shown here is derived from an EMBL/GenBank/DDBJ whole genome shotgun (WGS) entry which is preliminary data.</text>
</comment>
<proteinExistence type="inferred from homology"/>
<evidence type="ECO:0000256" key="1">
    <source>
        <dbReference type="ARBA" id="ARBA00008139"/>
    </source>
</evidence>
<dbReference type="GO" id="GO:0008237">
    <property type="term" value="F:metallopeptidase activity"/>
    <property type="evidence" value="ECO:0007669"/>
    <property type="project" value="InterPro"/>
</dbReference>
<dbReference type="SUPFAM" id="SSF55486">
    <property type="entry name" value="Metalloproteases ('zincins'), catalytic domain"/>
    <property type="match status" value="1"/>
</dbReference>
<keyword evidence="4" id="KW-0325">Glycoprotein</keyword>
<comment type="similarity">
    <text evidence="1">Belongs to the peptidase M2 family.</text>
</comment>
<evidence type="ECO:0000256" key="4">
    <source>
        <dbReference type="ARBA" id="ARBA00023180"/>
    </source>
</evidence>
<keyword evidence="3" id="KW-1015">Disulfide bond</keyword>
<dbReference type="EMBL" id="LJIJ01000068">
    <property type="protein sequence ID" value="ODN03595.1"/>
    <property type="molecule type" value="Genomic_DNA"/>
</dbReference>
<protein>
    <submittedName>
        <fullName evidence="5">Angiotensin-converting enzyme</fullName>
    </submittedName>
</protein>
<dbReference type="AlphaFoldDB" id="A0A1D2NER6"/>
<dbReference type="InterPro" id="IPR001548">
    <property type="entry name" value="Peptidase_M2"/>
</dbReference>
<reference evidence="5 6" key="1">
    <citation type="journal article" date="2016" name="Genome Biol. Evol.">
        <title>Gene Family Evolution Reflects Adaptation to Soil Environmental Stressors in the Genome of the Collembolan Orchesella cincta.</title>
        <authorList>
            <person name="Faddeeva-Vakhrusheva A."/>
            <person name="Derks M.F."/>
            <person name="Anvar S.Y."/>
            <person name="Agamennone V."/>
            <person name="Suring W."/>
            <person name="Smit S."/>
            <person name="van Straalen N.M."/>
            <person name="Roelofs D."/>
        </authorList>
    </citation>
    <scope>NUCLEOTIDE SEQUENCE [LARGE SCALE GENOMIC DNA]</scope>
    <source>
        <tissue evidence="5">Mixed pool</tissue>
    </source>
</reference>
<sequence>MDIPRFNNVTAYCSESVLDFGNARKKLTIERVAETAIPQPLKEMGKMGKHFPRYVEIMNEAAFQSGYENVKQFYVRDYKSDPELLNEKAQEIMQRIQPLYEHE</sequence>
<keyword evidence="6" id="KW-1185">Reference proteome</keyword>
<keyword evidence="2" id="KW-0732">Signal</keyword>
<accession>A0A1D2NER6</accession>
<dbReference type="GO" id="GO:0016020">
    <property type="term" value="C:membrane"/>
    <property type="evidence" value="ECO:0007669"/>
    <property type="project" value="InterPro"/>
</dbReference>
<dbReference type="Pfam" id="PF01401">
    <property type="entry name" value="Peptidase_M2"/>
    <property type="match status" value="1"/>
</dbReference>